<evidence type="ECO:0008006" key="3">
    <source>
        <dbReference type="Google" id="ProtNLM"/>
    </source>
</evidence>
<gene>
    <name evidence="1" type="ORF">ACFSKP_08870</name>
</gene>
<reference evidence="2" key="1">
    <citation type="journal article" date="2019" name="Int. J. Syst. Evol. Microbiol.">
        <title>The Global Catalogue of Microorganisms (GCM) 10K type strain sequencing project: providing services to taxonomists for standard genome sequencing and annotation.</title>
        <authorList>
            <consortium name="The Broad Institute Genomics Platform"/>
            <consortium name="The Broad Institute Genome Sequencing Center for Infectious Disease"/>
            <person name="Wu L."/>
            <person name="Ma J."/>
        </authorList>
    </citation>
    <scope>NUCLEOTIDE SEQUENCE [LARGE SCALE GENOMIC DNA]</scope>
    <source>
        <strain evidence="2">CGMCC 4.1782</strain>
    </source>
</reference>
<dbReference type="RefSeq" id="WP_250428077.1">
    <property type="nucleotide sequence ID" value="NZ_JALPRR010000001.1"/>
</dbReference>
<sequence>MLKEVRNAFGRIFYRIEYKSDLNIVEAIWEGTATKNDLKHAVVAGLQLHEDTHCPYRLNDNTNFFGHWAEAVAWLEEEWLPRAHKSGIRYLAHVAHPRSFGELAGEEMLKGKIGANIQVCLFTDREQALSWLKAKQELYTSK</sequence>
<accession>A0ABW5CYI6</accession>
<evidence type="ECO:0000313" key="2">
    <source>
        <dbReference type="Proteomes" id="UP001597374"/>
    </source>
</evidence>
<dbReference type="Proteomes" id="UP001597374">
    <property type="component" value="Unassembled WGS sequence"/>
</dbReference>
<dbReference type="EMBL" id="JBHUIM010000001">
    <property type="protein sequence ID" value="MFD2246365.1"/>
    <property type="molecule type" value="Genomic_DNA"/>
</dbReference>
<proteinExistence type="predicted"/>
<comment type="caution">
    <text evidence="1">The sequence shown here is derived from an EMBL/GenBank/DDBJ whole genome shotgun (WGS) entry which is preliminary data.</text>
</comment>
<evidence type="ECO:0000313" key="1">
    <source>
        <dbReference type="EMBL" id="MFD2246365.1"/>
    </source>
</evidence>
<organism evidence="1 2">
    <name type="scientific">Pontibacter ruber</name>
    <dbReference type="NCBI Taxonomy" id="1343895"/>
    <lineage>
        <taxon>Bacteria</taxon>
        <taxon>Pseudomonadati</taxon>
        <taxon>Bacteroidota</taxon>
        <taxon>Cytophagia</taxon>
        <taxon>Cytophagales</taxon>
        <taxon>Hymenobacteraceae</taxon>
        <taxon>Pontibacter</taxon>
    </lineage>
</organism>
<protein>
    <recommendedName>
        <fullName evidence="3">STAS/SEC14 domain-containing protein</fullName>
    </recommendedName>
</protein>
<keyword evidence="2" id="KW-1185">Reference proteome</keyword>
<name>A0ABW5CYI6_9BACT</name>